<organism evidence="2 3">
    <name type="scientific">Aldrovandia affinis</name>
    <dbReference type="NCBI Taxonomy" id="143900"/>
    <lineage>
        <taxon>Eukaryota</taxon>
        <taxon>Metazoa</taxon>
        <taxon>Chordata</taxon>
        <taxon>Craniata</taxon>
        <taxon>Vertebrata</taxon>
        <taxon>Euteleostomi</taxon>
        <taxon>Actinopterygii</taxon>
        <taxon>Neopterygii</taxon>
        <taxon>Teleostei</taxon>
        <taxon>Notacanthiformes</taxon>
        <taxon>Halosauridae</taxon>
        <taxon>Aldrovandia</taxon>
    </lineage>
</organism>
<comment type="caution">
    <text evidence="2">The sequence shown here is derived from an EMBL/GenBank/DDBJ whole genome shotgun (WGS) entry which is preliminary data.</text>
</comment>
<feature type="compositionally biased region" description="Basic and acidic residues" evidence="1">
    <location>
        <begin position="53"/>
        <end position="62"/>
    </location>
</feature>
<proteinExistence type="predicted"/>
<name>A0AAD7S5S8_9TELE</name>
<dbReference type="EMBL" id="JAINUG010000108">
    <property type="protein sequence ID" value="KAJ8396262.1"/>
    <property type="molecule type" value="Genomic_DNA"/>
</dbReference>
<feature type="region of interest" description="Disordered" evidence="1">
    <location>
        <begin position="1"/>
        <end position="72"/>
    </location>
</feature>
<evidence type="ECO:0000313" key="3">
    <source>
        <dbReference type="Proteomes" id="UP001221898"/>
    </source>
</evidence>
<accession>A0AAD7S5S8</accession>
<evidence type="ECO:0000256" key="1">
    <source>
        <dbReference type="SAM" id="MobiDB-lite"/>
    </source>
</evidence>
<protein>
    <submittedName>
        <fullName evidence="2">Uncharacterized protein</fullName>
    </submittedName>
</protein>
<reference evidence="2" key="1">
    <citation type="journal article" date="2023" name="Science">
        <title>Genome structures resolve the early diversification of teleost fishes.</title>
        <authorList>
            <person name="Parey E."/>
            <person name="Louis A."/>
            <person name="Montfort J."/>
            <person name="Bouchez O."/>
            <person name="Roques C."/>
            <person name="Iampietro C."/>
            <person name="Lluch J."/>
            <person name="Castinel A."/>
            <person name="Donnadieu C."/>
            <person name="Desvignes T."/>
            <person name="Floi Bucao C."/>
            <person name="Jouanno E."/>
            <person name="Wen M."/>
            <person name="Mejri S."/>
            <person name="Dirks R."/>
            <person name="Jansen H."/>
            <person name="Henkel C."/>
            <person name="Chen W.J."/>
            <person name="Zahm M."/>
            <person name="Cabau C."/>
            <person name="Klopp C."/>
            <person name="Thompson A.W."/>
            <person name="Robinson-Rechavi M."/>
            <person name="Braasch I."/>
            <person name="Lecointre G."/>
            <person name="Bobe J."/>
            <person name="Postlethwait J.H."/>
            <person name="Berthelot C."/>
            <person name="Roest Crollius H."/>
            <person name="Guiguen Y."/>
        </authorList>
    </citation>
    <scope>NUCLEOTIDE SEQUENCE</scope>
    <source>
        <strain evidence="2">NC1722</strain>
    </source>
</reference>
<keyword evidence="3" id="KW-1185">Reference proteome</keyword>
<gene>
    <name evidence="2" type="ORF">AAFF_G00021290</name>
</gene>
<sequence length="112" mass="11754">MLDSGGGDNETKGSRVEPVTGSPFPGSKSLMKDVVLTDFPPLSAPQGTGEEPLLWKHGDADKGLPAASAKRRASRAAPFCRKSYRPSGLSYCLTGTLTTKGPCGLCVSFKRP</sequence>
<dbReference type="Proteomes" id="UP001221898">
    <property type="component" value="Unassembled WGS sequence"/>
</dbReference>
<dbReference type="AlphaFoldDB" id="A0AAD7S5S8"/>
<evidence type="ECO:0000313" key="2">
    <source>
        <dbReference type="EMBL" id="KAJ8396262.1"/>
    </source>
</evidence>